<dbReference type="CDD" id="cd09395">
    <property type="entry name" value="LIM2_Rga"/>
    <property type="match status" value="1"/>
</dbReference>
<keyword evidence="4" id="KW-0440">LIM domain</keyword>
<dbReference type="PANTHER" id="PTHR23176">
    <property type="entry name" value="RHO/RAC/CDC GTPASE-ACTIVATING PROTEIN"/>
    <property type="match status" value="1"/>
</dbReference>
<dbReference type="AlphaFoldDB" id="A0A1E3NT06"/>
<dbReference type="GO" id="GO:0005933">
    <property type="term" value="C:cellular bud"/>
    <property type="evidence" value="ECO:0007669"/>
    <property type="project" value="UniProtKB-ARBA"/>
</dbReference>
<dbReference type="PANTHER" id="PTHR23176:SF128">
    <property type="entry name" value="RHO GTPASE-ACTIVATING PROTEIN RGD1"/>
    <property type="match status" value="1"/>
</dbReference>
<feature type="compositionally biased region" description="Polar residues" evidence="6">
    <location>
        <begin position="196"/>
        <end position="213"/>
    </location>
</feature>
<dbReference type="PROSITE" id="PS50238">
    <property type="entry name" value="RHOGAP"/>
    <property type="match status" value="1"/>
</dbReference>
<dbReference type="InterPro" id="IPR001781">
    <property type="entry name" value="Znf_LIM"/>
</dbReference>
<dbReference type="PROSITE" id="PS00478">
    <property type="entry name" value="LIM_DOMAIN_1"/>
    <property type="match status" value="1"/>
</dbReference>
<feature type="compositionally biased region" description="Low complexity" evidence="6">
    <location>
        <begin position="684"/>
        <end position="697"/>
    </location>
</feature>
<reference evidence="9 10" key="1">
    <citation type="journal article" date="2016" name="Proc. Natl. Acad. Sci. U.S.A.">
        <title>Comparative genomics of biotechnologically important yeasts.</title>
        <authorList>
            <person name="Riley R."/>
            <person name="Haridas S."/>
            <person name="Wolfe K.H."/>
            <person name="Lopes M.R."/>
            <person name="Hittinger C.T."/>
            <person name="Goeker M."/>
            <person name="Salamov A.A."/>
            <person name="Wisecaver J.H."/>
            <person name="Long T.M."/>
            <person name="Calvey C.H."/>
            <person name="Aerts A.L."/>
            <person name="Barry K.W."/>
            <person name="Choi C."/>
            <person name="Clum A."/>
            <person name="Coughlan A.Y."/>
            <person name="Deshpande S."/>
            <person name="Douglass A.P."/>
            <person name="Hanson S.J."/>
            <person name="Klenk H.-P."/>
            <person name="LaButti K.M."/>
            <person name="Lapidus A."/>
            <person name="Lindquist E.A."/>
            <person name="Lipzen A.M."/>
            <person name="Meier-Kolthoff J.P."/>
            <person name="Ohm R.A."/>
            <person name="Otillar R.P."/>
            <person name="Pangilinan J.L."/>
            <person name="Peng Y."/>
            <person name="Rokas A."/>
            <person name="Rosa C.A."/>
            <person name="Scheuner C."/>
            <person name="Sibirny A.A."/>
            <person name="Slot J.C."/>
            <person name="Stielow J.B."/>
            <person name="Sun H."/>
            <person name="Kurtzman C.P."/>
            <person name="Blackwell M."/>
            <person name="Grigoriev I.V."/>
            <person name="Jeffries T.W."/>
        </authorList>
    </citation>
    <scope>NUCLEOTIDE SEQUENCE [LARGE SCALE GENOMIC DNA]</scope>
    <source>
        <strain evidence="9 10">NRRL Y-2026</strain>
    </source>
</reference>
<feature type="compositionally biased region" description="Polar residues" evidence="6">
    <location>
        <begin position="827"/>
        <end position="846"/>
    </location>
</feature>
<dbReference type="GO" id="GO:0007165">
    <property type="term" value="P:signal transduction"/>
    <property type="evidence" value="ECO:0007669"/>
    <property type="project" value="InterPro"/>
</dbReference>
<proteinExistence type="predicted"/>
<keyword evidence="3 4" id="KW-0862">Zinc</keyword>
<feature type="compositionally biased region" description="Polar residues" evidence="6">
    <location>
        <begin position="554"/>
        <end position="574"/>
    </location>
</feature>
<evidence type="ECO:0000256" key="1">
    <source>
        <dbReference type="ARBA" id="ARBA00022468"/>
    </source>
</evidence>
<dbReference type="SMART" id="SM00324">
    <property type="entry name" value="RhoGAP"/>
    <property type="match status" value="1"/>
</dbReference>
<dbReference type="CDD" id="cd00159">
    <property type="entry name" value="RhoGAP"/>
    <property type="match status" value="1"/>
</dbReference>
<evidence type="ECO:0000313" key="9">
    <source>
        <dbReference type="EMBL" id="ODQ49190.1"/>
    </source>
</evidence>
<evidence type="ECO:0000313" key="10">
    <source>
        <dbReference type="Proteomes" id="UP000094455"/>
    </source>
</evidence>
<feature type="region of interest" description="Disordered" evidence="6">
    <location>
        <begin position="771"/>
        <end position="805"/>
    </location>
</feature>
<dbReference type="RefSeq" id="XP_019020303.1">
    <property type="nucleotide sequence ID" value="XM_019163726.1"/>
</dbReference>
<feature type="domain" description="LIM zinc-binding" evidence="7">
    <location>
        <begin position="7"/>
        <end position="69"/>
    </location>
</feature>
<accession>A0A1E3NT06</accession>
<evidence type="ECO:0008006" key="11">
    <source>
        <dbReference type="Google" id="ProtNLM"/>
    </source>
</evidence>
<organism evidence="9 10">
    <name type="scientific">Pichia membranifaciens NRRL Y-2026</name>
    <dbReference type="NCBI Taxonomy" id="763406"/>
    <lineage>
        <taxon>Eukaryota</taxon>
        <taxon>Fungi</taxon>
        <taxon>Dikarya</taxon>
        <taxon>Ascomycota</taxon>
        <taxon>Saccharomycotina</taxon>
        <taxon>Pichiomycetes</taxon>
        <taxon>Pichiales</taxon>
        <taxon>Pichiaceae</taxon>
        <taxon>Pichia</taxon>
    </lineage>
</organism>
<feature type="coiled-coil region" evidence="5">
    <location>
        <begin position="637"/>
        <end position="664"/>
    </location>
</feature>
<sequence length="1094" mass="120486">MSNSHSKICKSCHDPIIDGQAYKLGTDQWHVSCFKCSKCSKALGVNSNFLVLGTGALVCSSCSYTCKSCQKKIYDLAILTGDLAYCADCFKCKSCNKPIDDLKYARTSKGLFCMPCHNMLMEKKKKYEKMKKLKKAREETLANKKEKSKLNDIPKLENSGKDDITLEVSMKDADSKNMRSITFDPTKSEKKEVKTLNPQQIKASTTQSDGNFSKNDDKLSLLSKPPTYQTEANSSISTFDVDDYAESNNDAKDELESSIYSKTNDANSSRDSDIKNSLAGSLEKIDSSPIEKLNVVLDYHIASPNTEKLQSTAVFKDVTEPVNIPTLNPNSQNDDGFSYLYQEHQESDISIPMRSPKRSALSPVRNTTQFRTPELDTPQKKKSTPKEISSPSSMNRHGFVIESDDLEPEPESFINLEETEEESLMSTTESISTANQVEADLTDSKLMSPMKYKVKSQDLLQESTGLNIRGLESKNVSEIISAKPKKAVANHSPHERLINTPEQQSQSSFESIERNTPTSRKKQIGGLGRSLTKVFGRGRKYSSDGRELPPQTPGTPDTLTSSRTSPRLNNTTPKAHTRTQSDHSYVAFTTPPVPLTKANHTRSISESTTFDTVDQVSGVDKELRLLKSEINSLTLSKATIIRDIQNLASQMKSLELDIADRQKTLRDLDVSIQNRRKLSSATTEELSSNISSSSGKNSSREELSGYKLPSQENLLQPDNHPLSLQPLQPGTGSPASTPGYNPYHQSTAPTPQSKDKRSGFMRRIFGAHSALSSAGTGSQSTGISAPSSSASSKVMGAPNISQPMNVRHNENSMDGIGLNDLAKKNDNGSQASGMKPSRSTNFMQWRTNGSNGSNNGTNNPNANGVVYANGGNSSSEYSGTTIPPNKINFKSLYSMTLQELADHEGGSGVPFVVKTCISEVEQRGSKVEGIYRISASTSTVEKIEQFFETMDVNNNDEIIRMHTLIDGDIHALAGLLKRYLKKIPDPIIPQDLYNAYVNVSRIEKEETRVGKLSDIISGLPAANRITLLALTKHLALIAENEKWTKMNSASLATVFAPTLIRHNSLHPQQEIQDNRAKTSVTELLFKHYDKIFVS</sequence>
<feature type="region of interest" description="Disordered" evidence="6">
    <location>
        <begin position="484"/>
        <end position="581"/>
    </location>
</feature>
<dbReference type="Pfam" id="PF00620">
    <property type="entry name" value="RhoGAP"/>
    <property type="match status" value="1"/>
</dbReference>
<feature type="compositionally biased region" description="Polar residues" evidence="6">
    <location>
        <begin position="226"/>
        <end position="235"/>
    </location>
</feature>
<dbReference type="GO" id="GO:0005096">
    <property type="term" value="F:GTPase activator activity"/>
    <property type="evidence" value="ECO:0007669"/>
    <property type="project" value="UniProtKB-KW"/>
</dbReference>
<dbReference type="Proteomes" id="UP000094455">
    <property type="component" value="Unassembled WGS sequence"/>
</dbReference>
<dbReference type="Gene3D" id="1.10.555.10">
    <property type="entry name" value="Rho GTPase activation protein"/>
    <property type="match status" value="1"/>
</dbReference>
<dbReference type="OrthoDB" id="19923at2759"/>
<dbReference type="PROSITE" id="PS50023">
    <property type="entry name" value="LIM_DOMAIN_2"/>
    <property type="match status" value="1"/>
</dbReference>
<evidence type="ECO:0000256" key="4">
    <source>
        <dbReference type="PROSITE-ProRule" id="PRU00125"/>
    </source>
</evidence>
<feature type="coiled-coil region" evidence="5">
    <location>
        <begin position="123"/>
        <end position="150"/>
    </location>
</feature>
<dbReference type="EMBL" id="KV454001">
    <property type="protein sequence ID" value="ODQ49190.1"/>
    <property type="molecule type" value="Genomic_DNA"/>
</dbReference>
<evidence type="ECO:0000256" key="5">
    <source>
        <dbReference type="SAM" id="Coils"/>
    </source>
</evidence>
<dbReference type="GO" id="GO:0046872">
    <property type="term" value="F:metal ion binding"/>
    <property type="evidence" value="ECO:0007669"/>
    <property type="project" value="UniProtKB-KW"/>
</dbReference>
<feature type="compositionally biased region" description="Polar residues" evidence="6">
    <location>
        <begin position="725"/>
        <end position="752"/>
    </location>
</feature>
<feature type="region of interest" description="Disordered" evidence="6">
    <location>
        <begin position="176"/>
        <end position="235"/>
    </location>
</feature>
<dbReference type="STRING" id="763406.A0A1E3NT06"/>
<dbReference type="CDD" id="cd09394">
    <property type="entry name" value="LIM1_Rga"/>
    <property type="match status" value="1"/>
</dbReference>
<feature type="compositionally biased region" description="Polar residues" evidence="6">
    <location>
        <begin position="386"/>
        <end position="395"/>
    </location>
</feature>
<dbReference type="InterPro" id="IPR050729">
    <property type="entry name" value="Rho-GAP"/>
</dbReference>
<keyword evidence="5" id="KW-0175">Coiled coil</keyword>
<dbReference type="InterPro" id="IPR008936">
    <property type="entry name" value="Rho_GTPase_activation_prot"/>
</dbReference>
<protein>
    <recommendedName>
        <fullName evidence="11">Rho-GAP domain-containing protein</fullName>
    </recommendedName>
</protein>
<dbReference type="Pfam" id="PF00412">
    <property type="entry name" value="LIM"/>
    <property type="match status" value="2"/>
</dbReference>
<gene>
    <name evidence="9" type="ORF">PICMEDRAFT_70749</name>
</gene>
<evidence type="ECO:0000256" key="3">
    <source>
        <dbReference type="ARBA" id="ARBA00022833"/>
    </source>
</evidence>
<keyword evidence="2 4" id="KW-0479">Metal-binding</keyword>
<feature type="domain" description="Rho-GAP" evidence="8">
    <location>
        <begin position="895"/>
        <end position="1092"/>
    </location>
</feature>
<feature type="compositionally biased region" description="Low complexity" evidence="6">
    <location>
        <begin position="777"/>
        <end position="797"/>
    </location>
</feature>
<evidence type="ECO:0000259" key="8">
    <source>
        <dbReference type="PROSITE" id="PS50238"/>
    </source>
</evidence>
<dbReference type="GeneID" id="30180413"/>
<evidence type="ECO:0000259" key="7">
    <source>
        <dbReference type="PROSITE" id="PS50023"/>
    </source>
</evidence>
<name>A0A1E3NT06_9ASCO</name>
<dbReference type="SMART" id="SM00132">
    <property type="entry name" value="LIM"/>
    <property type="match status" value="2"/>
</dbReference>
<evidence type="ECO:0000256" key="2">
    <source>
        <dbReference type="ARBA" id="ARBA00022723"/>
    </source>
</evidence>
<dbReference type="SUPFAM" id="SSF48350">
    <property type="entry name" value="GTPase activation domain, GAP"/>
    <property type="match status" value="1"/>
</dbReference>
<keyword evidence="10" id="KW-1185">Reference proteome</keyword>
<feature type="region of interest" description="Disordered" evidence="6">
    <location>
        <begin position="349"/>
        <end position="396"/>
    </location>
</feature>
<dbReference type="GO" id="GO:0005938">
    <property type="term" value="C:cell cortex"/>
    <property type="evidence" value="ECO:0007669"/>
    <property type="project" value="UniProtKB-ARBA"/>
</dbReference>
<dbReference type="Gene3D" id="2.10.110.10">
    <property type="entry name" value="Cysteine Rich Protein"/>
    <property type="match status" value="2"/>
</dbReference>
<evidence type="ECO:0000256" key="6">
    <source>
        <dbReference type="SAM" id="MobiDB-lite"/>
    </source>
</evidence>
<dbReference type="InterPro" id="IPR000198">
    <property type="entry name" value="RhoGAP_dom"/>
</dbReference>
<feature type="region of interest" description="Disordered" evidence="6">
    <location>
        <begin position="817"/>
        <end position="860"/>
    </location>
</feature>
<feature type="compositionally biased region" description="Low complexity" evidence="6">
    <location>
        <begin position="847"/>
        <end position="860"/>
    </location>
</feature>
<feature type="region of interest" description="Disordered" evidence="6">
    <location>
        <begin position="677"/>
        <end position="757"/>
    </location>
</feature>
<keyword evidence="1" id="KW-0343">GTPase activation</keyword>